<reference evidence="2" key="2">
    <citation type="submission" date="2021-01" db="UniProtKB">
        <authorList>
            <consortium name="EnsemblPlants"/>
        </authorList>
    </citation>
    <scope>IDENTIFICATION</scope>
</reference>
<feature type="compositionally biased region" description="Polar residues" evidence="1">
    <location>
        <begin position="54"/>
        <end position="83"/>
    </location>
</feature>
<sequence length="164" mass="17721">MLVKKSSTSRYAKPKPAKKGDDSSKTYSDIMPFEGGLPLMDNIVLESSPLPSAHTCSNKRPTAGKSKSTALRPSTDAPSSKTQGNKRKTSLPSTERRSKHKENVSATSPILLNEPKFEAKLEPISIYHPMVEEIFASMGTPMEGFFDGVDVVFEAMASATPTAT</sequence>
<dbReference type="InParanoid" id="A0A7N2RDL2"/>
<feature type="compositionally biased region" description="Polar residues" evidence="1">
    <location>
        <begin position="1"/>
        <end position="10"/>
    </location>
</feature>
<evidence type="ECO:0000313" key="2">
    <source>
        <dbReference type="EnsemblPlants" id="QL11p041405:mrna"/>
    </source>
</evidence>
<dbReference type="Gramene" id="QL11p041405:mrna">
    <property type="protein sequence ID" value="QL11p041405:mrna"/>
    <property type="gene ID" value="QL11p041405"/>
</dbReference>
<protein>
    <submittedName>
        <fullName evidence="2">Uncharacterized protein</fullName>
    </submittedName>
</protein>
<keyword evidence="3" id="KW-1185">Reference proteome</keyword>
<proteinExistence type="predicted"/>
<organism evidence="2 3">
    <name type="scientific">Quercus lobata</name>
    <name type="common">Valley oak</name>
    <dbReference type="NCBI Taxonomy" id="97700"/>
    <lineage>
        <taxon>Eukaryota</taxon>
        <taxon>Viridiplantae</taxon>
        <taxon>Streptophyta</taxon>
        <taxon>Embryophyta</taxon>
        <taxon>Tracheophyta</taxon>
        <taxon>Spermatophyta</taxon>
        <taxon>Magnoliopsida</taxon>
        <taxon>eudicotyledons</taxon>
        <taxon>Gunneridae</taxon>
        <taxon>Pentapetalae</taxon>
        <taxon>rosids</taxon>
        <taxon>fabids</taxon>
        <taxon>Fagales</taxon>
        <taxon>Fagaceae</taxon>
        <taxon>Quercus</taxon>
    </lineage>
</organism>
<accession>A0A7N2RDL2</accession>
<evidence type="ECO:0000256" key="1">
    <source>
        <dbReference type="SAM" id="MobiDB-lite"/>
    </source>
</evidence>
<reference evidence="2 3" key="1">
    <citation type="journal article" date="2016" name="G3 (Bethesda)">
        <title>First Draft Assembly and Annotation of the Genome of a California Endemic Oak Quercus lobata Nee (Fagaceae).</title>
        <authorList>
            <person name="Sork V.L."/>
            <person name="Fitz-Gibbon S.T."/>
            <person name="Puiu D."/>
            <person name="Crepeau M."/>
            <person name="Gugger P.F."/>
            <person name="Sherman R."/>
            <person name="Stevens K."/>
            <person name="Langley C.H."/>
            <person name="Pellegrini M."/>
            <person name="Salzberg S.L."/>
        </authorList>
    </citation>
    <scope>NUCLEOTIDE SEQUENCE [LARGE SCALE GENOMIC DNA]</scope>
    <source>
        <strain evidence="2 3">cv. SW786</strain>
    </source>
</reference>
<dbReference type="AlphaFoldDB" id="A0A7N2RDL2"/>
<feature type="region of interest" description="Disordered" evidence="1">
    <location>
        <begin position="48"/>
        <end position="107"/>
    </location>
</feature>
<dbReference type="EnsemblPlants" id="QL11p041405:mrna">
    <property type="protein sequence ID" value="QL11p041405:mrna"/>
    <property type="gene ID" value="QL11p041405"/>
</dbReference>
<evidence type="ECO:0000313" key="3">
    <source>
        <dbReference type="Proteomes" id="UP000594261"/>
    </source>
</evidence>
<name>A0A7N2RDL2_QUELO</name>
<dbReference type="EMBL" id="LRBV02000011">
    <property type="status" value="NOT_ANNOTATED_CDS"/>
    <property type="molecule type" value="Genomic_DNA"/>
</dbReference>
<feature type="region of interest" description="Disordered" evidence="1">
    <location>
        <begin position="1"/>
        <end position="32"/>
    </location>
</feature>
<dbReference type="Proteomes" id="UP000594261">
    <property type="component" value="Chromosome 11"/>
</dbReference>